<sequence>MNTFLSDGLDELQTTLTRTLSRSPYLTLCAFFWRGYVKDMVFFSPFPVDLTVLKQHITTAIDGLDLVTLTRIWVEMDYRFIVCRVTKD</sequence>
<accession>A0A8X6S794</accession>
<reference evidence="1" key="1">
    <citation type="submission" date="2020-08" db="EMBL/GenBank/DDBJ databases">
        <title>Multicomponent nature underlies the extraordinary mechanical properties of spider dragline silk.</title>
        <authorList>
            <person name="Kono N."/>
            <person name="Nakamura H."/>
            <person name="Mori M."/>
            <person name="Yoshida Y."/>
            <person name="Ohtoshi R."/>
            <person name="Malay A.D."/>
            <person name="Moran D.A.P."/>
            <person name="Tomita M."/>
            <person name="Numata K."/>
            <person name="Arakawa K."/>
        </authorList>
    </citation>
    <scope>NUCLEOTIDE SEQUENCE</scope>
</reference>
<organism evidence="1 2">
    <name type="scientific">Trichonephila clavipes</name>
    <name type="common">Golden silk orbweaver</name>
    <name type="synonym">Nephila clavipes</name>
    <dbReference type="NCBI Taxonomy" id="2585209"/>
    <lineage>
        <taxon>Eukaryota</taxon>
        <taxon>Metazoa</taxon>
        <taxon>Ecdysozoa</taxon>
        <taxon>Arthropoda</taxon>
        <taxon>Chelicerata</taxon>
        <taxon>Arachnida</taxon>
        <taxon>Araneae</taxon>
        <taxon>Araneomorphae</taxon>
        <taxon>Entelegynae</taxon>
        <taxon>Araneoidea</taxon>
        <taxon>Nephilidae</taxon>
        <taxon>Trichonephila</taxon>
    </lineage>
</organism>
<dbReference type="AlphaFoldDB" id="A0A8X6S794"/>
<keyword evidence="2" id="KW-1185">Reference proteome</keyword>
<evidence type="ECO:0000313" key="2">
    <source>
        <dbReference type="Proteomes" id="UP000887159"/>
    </source>
</evidence>
<proteinExistence type="predicted"/>
<gene>
    <name evidence="1" type="ORF">TNCV_1172211</name>
</gene>
<protein>
    <submittedName>
        <fullName evidence="1">Uncharacterized protein</fullName>
    </submittedName>
</protein>
<comment type="caution">
    <text evidence="1">The sequence shown here is derived from an EMBL/GenBank/DDBJ whole genome shotgun (WGS) entry which is preliminary data.</text>
</comment>
<dbReference type="Proteomes" id="UP000887159">
    <property type="component" value="Unassembled WGS sequence"/>
</dbReference>
<name>A0A8X6S794_TRICX</name>
<dbReference type="EMBL" id="BMAU01021236">
    <property type="protein sequence ID" value="GFY03261.1"/>
    <property type="molecule type" value="Genomic_DNA"/>
</dbReference>
<evidence type="ECO:0000313" key="1">
    <source>
        <dbReference type="EMBL" id="GFY03261.1"/>
    </source>
</evidence>